<feature type="compositionally biased region" description="Low complexity" evidence="1">
    <location>
        <begin position="34"/>
        <end position="49"/>
    </location>
</feature>
<dbReference type="eggNOG" id="KOG0495">
    <property type="taxonomic scope" value="Eukaryota"/>
</dbReference>
<dbReference type="GeneID" id="7444614"/>
<proteinExistence type="predicted"/>
<dbReference type="Proteomes" id="UP000001449">
    <property type="component" value="Chromosome 6"/>
</dbReference>
<dbReference type="SUPFAM" id="SSF48452">
    <property type="entry name" value="TPR-like"/>
    <property type="match status" value="2"/>
</dbReference>
<reference evidence="2 3" key="1">
    <citation type="journal article" date="2004" name="Science">
        <title>The genome of the diatom Thalassiosira pseudonana: ecology, evolution, and metabolism.</title>
        <authorList>
            <person name="Armbrust E.V."/>
            <person name="Berges J.A."/>
            <person name="Bowler C."/>
            <person name="Green B.R."/>
            <person name="Martinez D."/>
            <person name="Putnam N.H."/>
            <person name="Zhou S."/>
            <person name="Allen A.E."/>
            <person name="Apt K.E."/>
            <person name="Bechner M."/>
            <person name="Brzezinski M.A."/>
            <person name="Chaal B.K."/>
            <person name="Chiovitti A."/>
            <person name="Davis A.K."/>
            <person name="Demarest M.S."/>
            <person name="Detter J.C."/>
            <person name="Glavina T."/>
            <person name="Goodstein D."/>
            <person name="Hadi M.Z."/>
            <person name="Hellsten U."/>
            <person name="Hildebrand M."/>
            <person name="Jenkins B.D."/>
            <person name="Jurka J."/>
            <person name="Kapitonov V.V."/>
            <person name="Kroger N."/>
            <person name="Lau W.W."/>
            <person name="Lane T.W."/>
            <person name="Larimer F.W."/>
            <person name="Lippmeier J.C."/>
            <person name="Lucas S."/>
            <person name="Medina M."/>
            <person name="Montsant A."/>
            <person name="Obornik M."/>
            <person name="Parker M.S."/>
            <person name="Palenik B."/>
            <person name="Pazour G.J."/>
            <person name="Richardson P.M."/>
            <person name="Rynearson T.A."/>
            <person name="Saito M.A."/>
            <person name="Schwartz D.C."/>
            <person name="Thamatrakoln K."/>
            <person name="Valentin K."/>
            <person name="Vardi A."/>
            <person name="Wilkerson F.P."/>
            <person name="Rokhsar D.S."/>
        </authorList>
    </citation>
    <scope>NUCLEOTIDE SEQUENCE [LARGE SCALE GENOMIC DNA]</scope>
    <source>
        <strain evidence="2 3">CCMP1335</strain>
    </source>
</reference>
<organism evidence="2 3">
    <name type="scientific">Thalassiosira pseudonana</name>
    <name type="common">Marine diatom</name>
    <name type="synonym">Cyclotella nana</name>
    <dbReference type="NCBI Taxonomy" id="35128"/>
    <lineage>
        <taxon>Eukaryota</taxon>
        <taxon>Sar</taxon>
        <taxon>Stramenopiles</taxon>
        <taxon>Ochrophyta</taxon>
        <taxon>Bacillariophyta</taxon>
        <taxon>Coscinodiscophyceae</taxon>
        <taxon>Thalassiosirophycidae</taxon>
        <taxon>Thalassiosirales</taxon>
        <taxon>Thalassiosiraceae</taxon>
        <taxon>Thalassiosira</taxon>
    </lineage>
</organism>
<dbReference type="GO" id="GO:0003729">
    <property type="term" value="F:mRNA binding"/>
    <property type="evidence" value="ECO:0007669"/>
    <property type="project" value="InterPro"/>
</dbReference>
<feature type="compositionally biased region" description="Acidic residues" evidence="1">
    <location>
        <begin position="395"/>
        <end position="406"/>
    </location>
</feature>
<feature type="region of interest" description="Disordered" evidence="1">
    <location>
        <begin position="150"/>
        <end position="275"/>
    </location>
</feature>
<protein>
    <recommendedName>
        <fullName evidence="4">Suppressor of forked domain-containing protein</fullName>
    </recommendedName>
</protein>
<evidence type="ECO:0000313" key="3">
    <source>
        <dbReference type="Proteomes" id="UP000001449"/>
    </source>
</evidence>
<feature type="compositionally biased region" description="Low complexity" evidence="1">
    <location>
        <begin position="748"/>
        <end position="776"/>
    </location>
</feature>
<feature type="region of interest" description="Disordered" evidence="1">
    <location>
        <begin position="872"/>
        <end position="896"/>
    </location>
</feature>
<evidence type="ECO:0000256" key="1">
    <source>
        <dbReference type="SAM" id="MobiDB-lite"/>
    </source>
</evidence>
<dbReference type="InParanoid" id="B8C4M3"/>
<dbReference type="PANTHER" id="PTHR44917">
    <property type="entry name" value="PROTEIN HIGH CHLOROPHYLL FLUORESCENT 107"/>
    <property type="match status" value="1"/>
</dbReference>
<evidence type="ECO:0000313" key="2">
    <source>
        <dbReference type="EMBL" id="EED91750.1"/>
    </source>
</evidence>
<dbReference type="PANTHER" id="PTHR44917:SF1">
    <property type="entry name" value="PROTEIN HIGH CHLOROPHYLL FLUORESCENT 107"/>
    <property type="match status" value="1"/>
</dbReference>
<dbReference type="Gene3D" id="1.25.40.10">
    <property type="entry name" value="Tetratricopeptide repeat domain"/>
    <property type="match status" value="2"/>
</dbReference>
<reference evidence="2 3" key="2">
    <citation type="journal article" date="2008" name="Nature">
        <title>The Phaeodactylum genome reveals the evolutionary history of diatom genomes.</title>
        <authorList>
            <person name="Bowler C."/>
            <person name="Allen A.E."/>
            <person name="Badger J.H."/>
            <person name="Grimwood J."/>
            <person name="Jabbari K."/>
            <person name="Kuo A."/>
            <person name="Maheswari U."/>
            <person name="Martens C."/>
            <person name="Maumus F."/>
            <person name="Otillar R.P."/>
            <person name="Rayko E."/>
            <person name="Salamov A."/>
            <person name="Vandepoele K."/>
            <person name="Beszteri B."/>
            <person name="Gruber A."/>
            <person name="Heijde M."/>
            <person name="Katinka M."/>
            <person name="Mock T."/>
            <person name="Valentin K."/>
            <person name="Verret F."/>
            <person name="Berges J.A."/>
            <person name="Brownlee C."/>
            <person name="Cadoret J.P."/>
            <person name="Chiovitti A."/>
            <person name="Choi C.J."/>
            <person name="Coesel S."/>
            <person name="De Martino A."/>
            <person name="Detter J.C."/>
            <person name="Durkin C."/>
            <person name="Falciatore A."/>
            <person name="Fournet J."/>
            <person name="Haruta M."/>
            <person name="Huysman M.J."/>
            <person name="Jenkins B.D."/>
            <person name="Jiroutova K."/>
            <person name="Jorgensen R.E."/>
            <person name="Joubert Y."/>
            <person name="Kaplan A."/>
            <person name="Kroger N."/>
            <person name="Kroth P.G."/>
            <person name="La Roche J."/>
            <person name="Lindquist E."/>
            <person name="Lommer M."/>
            <person name="Martin-Jezequel V."/>
            <person name="Lopez P.J."/>
            <person name="Lucas S."/>
            <person name="Mangogna M."/>
            <person name="McGinnis K."/>
            <person name="Medlin L.K."/>
            <person name="Montsant A."/>
            <person name="Oudot-Le Secq M.P."/>
            <person name="Napoli C."/>
            <person name="Obornik M."/>
            <person name="Parker M.S."/>
            <person name="Petit J.L."/>
            <person name="Porcel B.M."/>
            <person name="Poulsen N."/>
            <person name="Robison M."/>
            <person name="Rychlewski L."/>
            <person name="Rynearson T.A."/>
            <person name="Schmutz J."/>
            <person name="Shapiro H."/>
            <person name="Siaut M."/>
            <person name="Stanley M."/>
            <person name="Sussman M.R."/>
            <person name="Taylor A.R."/>
            <person name="Vardi A."/>
            <person name="von Dassow P."/>
            <person name="Vyverman W."/>
            <person name="Willis A."/>
            <person name="Wyrwicz L.S."/>
            <person name="Rokhsar D.S."/>
            <person name="Weissenbach J."/>
            <person name="Armbrust E.V."/>
            <person name="Green B.R."/>
            <person name="Van de Peer Y."/>
            <person name="Grigoriev I.V."/>
        </authorList>
    </citation>
    <scope>NUCLEOTIDE SEQUENCE [LARGE SCALE GENOMIC DNA]</scope>
    <source>
        <strain evidence="2 3">CCMP1335</strain>
    </source>
</reference>
<feature type="region of interest" description="Disordered" evidence="1">
    <location>
        <begin position="445"/>
        <end position="492"/>
    </location>
</feature>
<accession>B8C4M3</accession>
<feature type="compositionally biased region" description="Basic and acidic residues" evidence="1">
    <location>
        <begin position="738"/>
        <end position="747"/>
    </location>
</feature>
<dbReference type="HOGENOM" id="CLU_243014_0_0_1"/>
<dbReference type="RefSeq" id="XP_002291643.1">
    <property type="nucleotide sequence ID" value="XM_002291607.1"/>
</dbReference>
<feature type="region of interest" description="Disordered" evidence="1">
    <location>
        <begin position="1"/>
        <end position="70"/>
    </location>
</feature>
<dbReference type="PaxDb" id="35128-Thaps23301"/>
<keyword evidence="3" id="KW-1185">Reference proteome</keyword>
<dbReference type="SMART" id="SM00386">
    <property type="entry name" value="HAT"/>
    <property type="match status" value="6"/>
</dbReference>
<feature type="region of interest" description="Disordered" evidence="1">
    <location>
        <begin position="337"/>
        <end position="430"/>
    </location>
</feature>
<feature type="compositionally biased region" description="Basic residues" evidence="1">
    <location>
        <begin position="12"/>
        <end position="21"/>
    </location>
</feature>
<feature type="compositionally biased region" description="Polar residues" evidence="1">
    <location>
        <begin position="185"/>
        <end position="195"/>
    </location>
</feature>
<name>B8C4M3_THAPS</name>
<feature type="compositionally biased region" description="Basic and acidic residues" evidence="1">
    <location>
        <begin position="1"/>
        <end position="11"/>
    </location>
</feature>
<dbReference type="STRING" id="35128.B8C4M3"/>
<dbReference type="EMBL" id="CM000643">
    <property type="protein sequence ID" value="EED91750.1"/>
    <property type="molecule type" value="Genomic_DNA"/>
</dbReference>
<feature type="compositionally biased region" description="Polar residues" evidence="1">
    <location>
        <begin position="258"/>
        <end position="268"/>
    </location>
</feature>
<dbReference type="InterPro" id="IPR003107">
    <property type="entry name" value="HAT"/>
</dbReference>
<feature type="compositionally biased region" description="Gly residues" evidence="1">
    <location>
        <begin position="241"/>
        <end position="250"/>
    </location>
</feature>
<feature type="region of interest" description="Disordered" evidence="1">
    <location>
        <begin position="684"/>
        <end position="822"/>
    </location>
</feature>
<dbReference type="GO" id="GO:0006397">
    <property type="term" value="P:mRNA processing"/>
    <property type="evidence" value="ECO:0007669"/>
    <property type="project" value="InterPro"/>
</dbReference>
<dbReference type="InterPro" id="IPR011990">
    <property type="entry name" value="TPR-like_helical_dom_sf"/>
</dbReference>
<sequence length="1636" mass="178372">MAAADGHECRQHHTASTRGRRPPGLGGGADGDDGQQQQHHYPPTTTPNHRSNSGLDEEEDDEMISLGLPVGGTSSLSVAAHDGAHHLQQQTQPSSFATAAATSNPSSLMAAASLSHHNNNNPLPTVAASSTTNTTITTPITMVGANRKSAYPATPASSNINHSMRRTPGPPGITGNGVGRRTPGAGSSSNMGKQNRSLDDDDDYRRHTTATPVMSGSGRIGKTPHKQLPMQTPSSKTSGSSSGGGDGGSAMGTPQLMHGSSANINSYNDGRGERSRNLYTPAHFTLSKNPHLNMDGNRPEAFSPNTIRMTDSLDKLLMDDFGDDDDAGTAAGGSVGSSLGSIGGGSPKKQVADLPFQFPGSGASSLNNSIDTADQTSSIGSHGAFRRIQSTNSDESSDDEELEEMESLAGGGASISTRGEGSIGDHGIEGDQAKMDAFRPQPLRIGGAFEPPKKKADVGTYSKPGGGTAGGSLHTPKPQRTMPRPAPTQPHGHPSLHYGQGMMQYAPQTSRGGHPQHDSFFAPLGGGAYPSHTPHHHPYAPSPPTYPPIAHYPHYPPTISPNNGFGPIPPTVSPPTIPTHGVHYPPNSMHSAGVGVVADGRGYLGSADYSWSPVPPEFGMNPPREWHPSTAQTAGGWVAEQHSYQHHPPPHYPLGMAIPGHASPEIFHSMSGHASPFMLQYPYHDHSEYPPQHHPSHGAHHVGHSSSTRQVAHSIEDSRRKYQQGNREGINYDSSLGEELRRPRKDSSASINSGVSSAGSIEQYTHTPSTKKSTSPVPQLSSLGSVPPGRTSASPEGEVESSSWFPPQHTETQKKANSEYSRQQSLVQPFFSMNNTRGISDDFQSTGQGKKHNTTVGGVVPSQQTLPVSALRDKKGKKTVVKEPKGQASHNTSGGEEIKRVEFTETPQERAAFKEFGRSFRQKENESLIAARDYALACISPSNPDIYLPPATHWRVFLELADLAKRSNEIEDARQFYIRACKQQPKASQGWLEHSKLEEESGNLRKCASILEEGLNNCTLNENLLIRAIKFYERVGELGQARQLLGRLKHLSIDKSWKTMLEGALLEARAGNYKMSREILKYLTHYVPWYGPLYLAHTKLERDHGASLDAFAIVEKGLKELPRYGPLYFQAFRLLEKEDLNRKAFDLPRTMMMVSRADNISKELLWKVHLEAAQIQERAAVRKILYNPKLELRKELGPTRRSYAKAIMMCPQNLTWKIWLASGRTESACGNTDEARSLFLRASDSVSEKGRSTVLLECARLEEYCGNIQLARAILCKARNIFGNSDWKVWLATVNLEQRCGIRERAIEFAQSALAKHSGTGRLWASLVQLRHEDGEWHQVQVLKRALKAVPKSGEVWCEGARVFLNPFSPSFDLQAAFRHLSFAARFTPQYGDSFLERLRLDMIDRWLIPLAAPFIDSMYGSFLSKDRMLQSDAHCLVAEYTKEAADAMKAQLKDPASIMKDVLDTSELELFCSSADPNYGHLWFQCRESPIDTAREVIDRAKSMLASDIVKYSWVYVAAMVRRAGLLAMLQHQSEKIIASSKGNSSPTAANGLPSPDSRDWDIVVDAYLRDAPLLDEMLSGAKGVGLVKSSTPTSKSLVNSQMFVTGFVDSNNSWEKLSMAEKQRILFGSDSLLN</sequence>
<feature type="compositionally biased region" description="Gly residues" evidence="1">
    <location>
        <begin position="337"/>
        <end position="346"/>
    </location>
</feature>
<dbReference type="InterPro" id="IPR044624">
    <property type="entry name" value="Mbb1-like"/>
</dbReference>
<gene>
    <name evidence="2" type="ORF">THAPSDRAFT_23301</name>
</gene>
<dbReference type="KEGG" id="tps:THAPSDRAFT_23301"/>
<evidence type="ECO:0008006" key="4">
    <source>
        <dbReference type="Google" id="ProtNLM"/>
    </source>
</evidence>
<feature type="compositionally biased region" description="Polar residues" evidence="1">
    <location>
        <begin position="362"/>
        <end position="380"/>
    </location>
</feature>
<feature type="compositionally biased region" description="Basic residues" evidence="1">
    <location>
        <begin position="694"/>
        <end position="703"/>
    </location>
</feature>